<evidence type="ECO:0000313" key="3">
    <source>
        <dbReference type="Proteomes" id="UP000886607"/>
    </source>
</evidence>
<sequence>MGDLLLLLFWVPWLSPMEIAQLLFVASLTALITYLVISLTTSKQIKTLQLPFVPFLSLGLLIVHFL</sequence>
<name>A0ABQ0YDY6_9ENTE</name>
<dbReference type="Proteomes" id="UP000886607">
    <property type="component" value="Unassembled WGS sequence"/>
</dbReference>
<evidence type="ECO:0000313" key="2">
    <source>
        <dbReference type="EMBL" id="GEQ50635.1"/>
    </source>
</evidence>
<protein>
    <recommendedName>
        <fullName evidence="4">Prepilin type IV endopeptidase peptidase domain-containing protein</fullName>
    </recommendedName>
</protein>
<comment type="caution">
    <text evidence="2">The sequence shown here is derived from an EMBL/GenBank/DDBJ whole genome shotgun (WGS) entry which is preliminary data.</text>
</comment>
<evidence type="ECO:0008006" key="4">
    <source>
        <dbReference type="Google" id="ProtNLM"/>
    </source>
</evidence>
<reference evidence="2" key="2">
    <citation type="journal article" date="2020" name="Int. Dairy J.">
        <title>Lactic acid bacterial diversity in Brie cheese focusing on salt concentration and pH of isolation medium and characterisation of halophilic and alkaliphilic lactic acid bacterial isolates.</title>
        <authorList>
            <person name="Unno R."/>
            <person name="Matsutani M."/>
            <person name="Suzuki T."/>
            <person name="Kodama K."/>
            <person name="Matsushita H."/>
            <person name="Yamasato K."/>
            <person name="Koizumi Y."/>
            <person name="Ishikawa M."/>
        </authorList>
    </citation>
    <scope>NUCLEOTIDE SEQUENCE</scope>
    <source>
        <strain evidence="2">8C4</strain>
    </source>
</reference>
<organism evidence="2 3">
    <name type="scientific">Tetragenococcus koreensis</name>
    <dbReference type="NCBI Taxonomy" id="290335"/>
    <lineage>
        <taxon>Bacteria</taxon>
        <taxon>Bacillati</taxon>
        <taxon>Bacillota</taxon>
        <taxon>Bacilli</taxon>
        <taxon>Lactobacillales</taxon>
        <taxon>Enterococcaceae</taxon>
        <taxon>Tetragenococcus</taxon>
    </lineage>
</organism>
<accession>A0ABQ0YDY6</accession>
<evidence type="ECO:0000256" key="1">
    <source>
        <dbReference type="SAM" id="Phobius"/>
    </source>
</evidence>
<feature type="transmembrane region" description="Helical" evidence="1">
    <location>
        <begin position="20"/>
        <end position="40"/>
    </location>
</feature>
<proteinExistence type="predicted"/>
<keyword evidence="1" id="KW-0812">Transmembrane</keyword>
<keyword evidence="1" id="KW-1133">Transmembrane helix</keyword>
<reference evidence="2" key="1">
    <citation type="submission" date="2019-08" db="EMBL/GenBank/DDBJ databases">
        <authorList>
            <person name="Ishikawa M."/>
            <person name="Suzuki T."/>
            <person name="Matsutani M."/>
        </authorList>
    </citation>
    <scope>NUCLEOTIDE SEQUENCE</scope>
    <source>
        <strain evidence="2">8C4</strain>
    </source>
</reference>
<keyword evidence="1" id="KW-0472">Membrane</keyword>
<dbReference type="EMBL" id="BKBO01000081">
    <property type="protein sequence ID" value="GEQ50635.1"/>
    <property type="molecule type" value="Genomic_DNA"/>
</dbReference>
<gene>
    <name evidence="2" type="ORF">TK11N_24870</name>
</gene>
<keyword evidence="3" id="KW-1185">Reference proteome</keyword>